<reference evidence="1 2" key="1">
    <citation type="submission" date="2020-02" db="EMBL/GenBank/DDBJ databases">
        <title>Tigecycline-resistant Acinetobacter species from pigs and migratory birds.</title>
        <authorList>
            <person name="Chen C."/>
            <person name="Sun J."/>
            <person name="Liao X.-P."/>
            <person name="Liu Y.-H."/>
        </authorList>
    </citation>
    <scope>NUCLEOTIDE SEQUENCE [LARGE SCALE GENOMIC DNA]</scope>
    <source>
        <strain evidence="1 2">YH12207_T</strain>
    </source>
</reference>
<organism evidence="1 2">
    <name type="scientific">Acinetobacter piscicola</name>
    <dbReference type="NCBI Taxonomy" id="2006115"/>
    <lineage>
        <taxon>Bacteria</taxon>
        <taxon>Pseudomonadati</taxon>
        <taxon>Pseudomonadota</taxon>
        <taxon>Gammaproteobacteria</taxon>
        <taxon>Moraxellales</taxon>
        <taxon>Moraxellaceae</taxon>
        <taxon>Acinetobacter</taxon>
    </lineage>
</organism>
<dbReference type="RefSeq" id="WP_180046354.1">
    <property type="nucleotide sequence ID" value="NZ_CP048659.1"/>
</dbReference>
<accession>A0A7S7AHQ6</accession>
<dbReference type="EMBL" id="CP048659">
    <property type="protein sequence ID" value="QOW46236.1"/>
    <property type="molecule type" value="Genomic_DNA"/>
</dbReference>
<proteinExistence type="predicted"/>
<evidence type="ECO:0000313" key="2">
    <source>
        <dbReference type="Proteomes" id="UP000593966"/>
    </source>
</evidence>
<evidence type="ECO:0000313" key="1">
    <source>
        <dbReference type="EMBL" id="QOW46236.1"/>
    </source>
</evidence>
<sequence length="80" mass="9446">MNICIGGCWHGSKLLVDQKSDYFLAKDRVTSKPTRYERLQILCTNEIKNFWVADSLNRLEITHKIQPYLDNLRSNLDYQI</sequence>
<gene>
    <name evidence="1" type="ORF">G0028_10200</name>
</gene>
<keyword evidence="2" id="KW-1185">Reference proteome</keyword>
<dbReference type="Proteomes" id="UP000593966">
    <property type="component" value="Chromosome"/>
</dbReference>
<protein>
    <submittedName>
        <fullName evidence="1">Uncharacterized protein</fullName>
    </submittedName>
</protein>
<dbReference type="AlphaFoldDB" id="A0A7S7AHQ6"/>
<name>A0A7S7AHQ6_9GAMM</name>